<dbReference type="InterPro" id="IPR040108">
    <property type="entry name" value="Laa1/Sip1/HEATR5"/>
</dbReference>
<dbReference type="InterPro" id="IPR016024">
    <property type="entry name" value="ARM-type_fold"/>
</dbReference>
<dbReference type="GO" id="GO:0042147">
    <property type="term" value="P:retrograde transport, endosome to Golgi"/>
    <property type="evidence" value="ECO:0007669"/>
    <property type="project" value="TreeGrafter"/>
</dbReference>
<accession>A0A9Q0ESP9</accession>
<organism evidence="5 6">
    <name type="scientific">Muraenolepis orangiensis</name>
    <name type="common">Patagonian moray cod</name>
    <dbReference type="NCBI Taxonomy" id="630683"/>
    <lineage>
        <taxon>Eukaryota</taxon>
        <taxon>Metazoa</taxon>
        <taxon>Chordata</taxon>
        <taxon>Craniata</taxon>
        <taxon>Vertebrata</taxon>
        <taxon>Euteleostomi</taxon>
        <taxon>Actinopterygii</taxon>
        <taxon>Neopterygii</taxon>
        <taxon>Teleostei</taxon>
        <taxon>Neoteleostei</taxon>
        <taxon>Acanthomorphata</taxon>
        <taxon>Zeiogadaria</taxon>
        <taxon>Gadariae</taxon>
        <taxon>Gadiformes</taxon>
        <taxon>Muraenolepidoidei</taxon>
        <taxon>Muraenolepididae</taxon>
        <taxon>Muraenolepis</taxon>
    </lineage>
</organism>
<dbReference type="InterPro" id="IPR046837">
    <property type="entry name" value="Laa1/Sip1/HEATR5-like_HEAT"/>
</dbReference>
<dbReference type="GO" id="GO:0005794">
    <property type="term" value="C:Golgi apparatus"/>
    <property type="evidence" value="ECO:0007669"/>
    <property type="project" value="TreeGrafter"/>
</dbReference>
<dbReference type="GO" id="GO:0005829">
    <property type="term" value="C:cytosol"/>
    <property type="evidence" value="ECO:0007669"/>
    <property type="project" value="GOC"/>
</dbReference>
<dbReference type="Proteomes" id="UP001148018">
    <property type="component" value="Unassembled WGS sequence"/>
</dbReference>
<dbReference type="SUPFAM" id="SSF48371">
    <property type="entry name" value="ARM repeat"/>
    <property type="match status" value="2"/>
</dbReference>
<protein>
    <recommendedName>
        <fullName evidence="3">HEAT repeat-containing protein 5A</fullName>
    </recommendedName>
</protein>
<comment type="similarity">
    <text evidence="1">Belongs to the HEATR5 family.</text>
</comment>
<dbReference type="GO" id="GO:0008104">
    <property type="term" value="P:intracellular protein localization"/>
    <property type="evidence" value="ECO:0007669"/>
    <property type="project" value="TreeGrafter"/>
</dbReference>
<feature type="compositionally biased region" description="Basic and acidic residues" evidence="4">
    <location>
        <begin position="1599"/>
        <end position="1611"/>
    </location>
</feature>
<evidence type="ECO:0000256" key="4">
    <source>
        <dbReference type="SAM" id="MobiDB-lite"/>
    </source>
</evidence>
<evidence type="ECO:0000313" key="6">
    <source>
        <dbReference type="Proteomes" id="UP001148018"/>
    </source>
</evidence>
<dbReference type="GO" id="GO:0016020">
    <property type="term" value="C:membrane"/>
    <property type="evidence" value="ECO:0007669"/>
    <property type="project" value="TreeGrafter"/>
</dbReference>
<dbReference type="EMBL" id="JANIIK010000038">
    <property type="protein sequence ID" value="KAJ3609917.1"/>
    <property type="molecule type" value="Genomic_DNA"/>
</dbReference>
<comment type="caution">
    <text evidence="5">The sequence shown here is derived from an EMBL/GenBank/DDBJ whole genome shotgun (WGS) entry which is preliminary data.</text>
</comment>
<dbReference type="PANTHER" id="PTHR21663:SF2">
    <property type="entry name" value="HEAT REPEAT-CONTAINING PROTEIN 5B"/>
    <property type="match status" value="1"/>
</dbReference>
<dbReference type="InterPro" id="IPR011989">
    <property type="entry name" value="ARM-like"/>
</dbReference>
<evidence type="ECO:0000256" key="1">
    <source>
        <dbReference type="ARBA" id="ARBA00008304"/>
    </source>
</evidence>
<dbReference type="OrthoDB" id="192608at2759"/>
<feature type="region of interest" description="Disordered" evidence="4">
    <location>
        <begin position="1594"/>
        <end position="1621"/>
    </location>
</feature>
<dbReference type="Gene3D" id="1.25.10.10">
    <property type="entry name" value="Leucine-rich Repeat Variant"/>
    <property type="match status" value="3"/>
</dbReference>
<feature type="region of interest" description="Disordered" evidence="4">
    <location>
        <begin position="1466"/>
        <end position="1485"/>
    </location>
</feature>
<dbReference type="PANTHER" id="PTHR21663">
    <property type="entry name" value="HYPOTHETICAL HEAT DOMAIN-CONTAINING"/>
    <property type="match status" value="1"/>
</dbReference>
<keyword evidence="6" id="KW-1185">Reference proteome</keyword>
<dbReference type="FunFam" id="1.25.10.10:FF:000262">
    <property type="entry name" value="HEAT repeat-containing protein 5B"/>
    <property type="match status" value="1"/>
</dbReference>
<evidence type="ECO:0000256" key="3">
    <source>
        <dbReference type="ARBA" id="ARBA00070811"/>
    </source>
</evidence>
<dbReference type="Pfam" id="PF20210">
    <property type="entry name" value="Laa1_Sip1_HTR5"/>
    <property type="match status" value="1"/>
</dbReference>
<evidence type="ECO:0000313" key="5">
    <source>
        <dbReference type="EMBL" id="KAJ3609917.1"/>
    </source>
</evidence>
<dbReference type="GO" id="GO:0030139">
    <property type="term" value="C:endocytic vesicle"/>
    <property type="evidence" value="ECO:0007669"/>
    <property type="project" value="TreeGrafter"/>
</dbReference>
<dbReference type="Pfam" id="PF25468">
    <property type="entry name" value="HEAT_HEATR5A"/>
    <property type="match status" value="1"/>
</dbReference>
<proteinExistence type="inferred from homology"/>
<evidence type="ECO:0000256" key="2">
    <source>
        <dbReference type="ARBA" id="ARBA00022737"/>
    </source>
</evidence>
<name>A0A9Q0ESP9_9TELE</name>
<dbReference type="FunFam" id="1.25.10.10:FF:000098">
    <property type="entry name" value="HEAT repeat-containing protein 5A isoform X2"/>
    <property type="match status" value="1"/>
</dbReference>
<sequence>MELAHSLLLNEEALAQITEAKRPVFIFEWLRFLDKVLVAANKVDVKETQKKLVEQLTGLISSAPGPPTRKLLAKNLATLYSIGDTFTVFQTLDKCNDIIKSKDDTAAYLPTKLAAVACIGAFYEKMGRMLGSSFPDTINNLLKALKSAESQGRGEILISLQKVLCGLGGAAASCHRDIYKNARSLLTDRSMAVRCAVAKCLLELQNEAVFMWTTELENVATLCFKALEGSNYGVRVAVSKLLGTVMATALMPKQAAVMRQNVKRATLDEVLELMATGFLRGGSGFLKSGGEMLKGGGSVSREVRVGVTQAYVVFVTTLGGHWLERNFATFLSHVLDLVSHPRATQTHVEAVYSRRCVSFMLRATLGGLLGEKAQIAAGKELCQAISKQMRAVEAVVSDPSGENKAGAADVSASQHVMVCALKELGSLVHSLSTTASPLIQEPSIAWRRLTTQLDRCAERINNLKSSPEAVSGYSFAMAALLGACTSVLWGSPTARLVVSIAEDLLRTAAQNSRLSLQRTQAGWLLLGSLMTLGPSLVRYHLPKMLLLWRNVFPRSVKELEAEKARGDSFTWQVTLEGRAGALCAMRSFVAHCPELLTEDVIRRLMTPIECAMTMLSHVPAIIKVYGAHLKASAAMVRLRLYDILALLPPKTYEGSYSTLLRELVAEFTLTDNSANTTTSLLRSLCHCDDSVLMGSWLQETDHKSIEDQLQPNSASGSGALEHDPSSIYLRVPVGEAVPGPLPLGVSVIDASVALFGVVFPHVSFKHRLQMLDHFAECIKQAKGIRQQAVQLNIFTAVLSALKGLAENKSTLGPEEVRKSALALVMGALDNPNPILRCAAGEALGRMAQVVGEATFIARMAQYSFDKLKSARDVVSRTGHSLALGCLHRYVGGIGSGQHLKTSVSILLALAQDGSSHEVQTWSLHSLALIVDSSGPMYRGYVEPTLSLVLTLLLTVPPSHTEVHQCLGRCLGALITTVGNGATISTIRSSCLVGCAIMQDHSDSLVQAAAISCLQQLHMFAPRHVNLSSLVPCLCVHLSSSHLLLRRAAVACLRQLAQREAKEVCAYAMSLSKRAGDSTASIHLNITETGLEGVLFGMLDRETDRKLCADVHDTLGHMLSSLAVEKLSHWLKLCKDVLAATTEVGSAMAFNTVRDDDDSEKKDAEMDDDIMFTGLGEDDRAKASTVAPRWVTRVFAADCLCRIILLCENANKAHFDLAAARAYRVQNPKGDLLVLHLSDLIRMAFMAATDHSNQLRMAGLQALEDIIKKFAAAPEPEFPGHVILEQYQANVGAALRPAFSPDTPSDITAKACQVCSTWIGSGVVSDLNDLRRVHTLLVSSLDKVQAGKGSSSQLYSESATTMEKLAVLKAWAEVYVVAMKIKKEAESQPDLISLVQPELPSLSRLWLAMLQDYALLTLPAEFSSQLPPEGGAFYTPETIDTARVHYRSSWAPVLHAVALWLSSTGFGAGQEPEEPPPNPTKAPGFFPKGASSAEAPKAFEDLVKDRMHLMLGVSIEFLCFPRAEEPIENVTSCLQGLRTLLDSPCAKTHIAEDQLLAVELLNVLHRLLLTRDPPAVQLQVTAVVQETIKAAVEHLQQQRTKRDKEDEGEKDCPPAALGEGGESGELVPGKSLVFASMELLVFILVRHLPQLNTRVKESPSHAALRPQRLPEESACLVANTVSILAELPSLCTPAGSMTILPTALFLITGVLRETALKSADLSVPMPVSAALQGLKTIITSPLARVESTQTQWTSLVRSSLASVLEYSGPDESRPDMDEVSMLTAITLFLLSASSELVGVTVLQKGCIERFRNALNSSDPTVQTRCYQLLLSVFQHSSRALSAPYIHALAPLMVEKLKAVECSRPGTAGELQAVQEGIRVLENLVAMGEEQNRVQLLALLVPTLISYLLDDNAMTSAPTASSGLHDFALQNLMRIGPLYPGAFKTVIGAAPDLKTRLETAIRADQASSKAREAARLAQPTTQAAPTIKLKTSFF</sequence>
<keyword evidence="2" id="KW-0677">Repeat</keyword>
<dbReference type="GO" id="GO:0006897">
    <property type="term" value="P:endocytosis"/>
    <property type="evidence" value="ECO:0007669"/>
    <property type="project" value="TreeGrafter"/>
</dbReference>
<reference evidence="5" key="1">
    <citation type="submission" date="2022-07" db="EMBL/GenBank/DDBJ databases">
        <title>Chromosome-level genome of Muraenolepis orangiensis.</title>
        <authorList>
            <person name="Kim J."/>
        </authorList>
    </citation>
    <scope>NUCLEOTIDE SEQUENCE</scope>
    <source>
        <strain evidence="5">KU_S4_2022</strain>
        <tissue evidence="5">Muscle</tissue>
    </source>
</reference>
<gene>
    <name evidence="5" type="ORF">NHX12_022011</name>
</gene>